<keyword evidence="3" id="KW-1185">Reference proteome</keyword>
<proteinExistence type="predicted"/>
<gene>
    <name evidence="2" type="ORF">SSPSH_001488</name>
</gene>
<name>U2ENK0_9GAMM</name>
<organism evidence="2 3">
    <name type="scientific">Salinisphaera shabanensis E1L3A</name>
    <dbReference type="NCBI Taxonomy" id="1033802"/>
    <lineage>
        <taxon>Bacteria</taxon>
        <taxon>Pseudomonadati</taxon>
        <taxon>Pseudomonadota</taxon>
        <taxon>Gammaproteobacteria</taxon>
        <taxon>Salinisphaerales</taxon>
        <taxon>Salinisphaeraceae</taxon>
        <taxon>Salinisphaera</taxon>
    </lineage>
</organism>
<protein>
    <submittedName>
        <fullName evidence="2">IS1501-like protein transposase</fullName>
    </submittedName>
</protein>
<dbReference type="Proteomes" id="UP000006242">
    <property type="component" value="Unassembled WGS sequence"/>
</dbReference>
<comment type="caution">
    <text evidence="2">The sequence shown here is derived from an EMBL/GenBank/DDBJ whole genome shotgun (WGS) entry which is preliminary data.</text>
</comment>
<sequence>MSRKGNCWDNAVAESFFSTLKNELIWGGGSNRHHRPNLRSSTTSRSFITDSDYTNR</sequence>
<dbReference type="SUPFAM" id="SSF53098">
    <property type="entry name" value="Ribonuclease H-like"/>
    <property type="match status" value="1"/>
</dbReference>
<dbReference type="InterPro" id="IPR012337">
    <property type="entry name" value="RNaseH-like_sf"/>
</dbReference>
<accession>U2ENK0</accession>
<evidence type="ECO:0000256" key="1">
    <source>
        <dbReference type="SAM" id="MobiDB-lite"/>
    </source>
</evidence>
<feature type="region of interest" description="Disordered" evidence="1">
    <location>
        <begin position="29"/>
        <end position="56"/>
    </location>
</feature>
<reference evidence="2 3" key="1">
    <citation type="journal article" date="2011" name="J. Bacteriol.">
        <title>Genome sequence of Salinisphaera shabanensis, a gammaproteobacterium from the harsh, variable environment of the brine-seawater interface of the Shaban Deep in the Red Sea.</title>
        <authorList>
            <person name="Antunes A."/>
            <person name="Alam I."/>
            <person name="Bajic V.B."/>
            <person name="Stingl U."/>
        </authorList>
    </citation>
    <scope>NUCLEOTIDE SEQUENCE [LARGE SCALE GENOMIC DNA]</scope>
    <source>
        <strain evidence="2 3">E1L3A</strain>
    </source>
</reference>
<evidence type="ECO:0000313" key="2">
    <source>
        <dbReference type="EMBL" id="ERJ19420.1"/>
    </source>
</evidence>
<dbReference type="EMBL" id="AFNV02000009">
    <property type="protein sequence ID" value="ERJ19420.1"/>
    <property type="molecule type" value="Genomic_DNA"/>
</dbReference>
<reference evidence="2 3" key="2">
    <citation type="journal article" date="2013" name="PLoS ONE">
        <title>INDIGO - INtegrated Data Warehouse of MIcrobial GenOmes with Examples from the Red Sea Extremophiles.</title>
        <authorList>
            <person name="Alam I."/>
            <person name="Antunes A."/>
            <person name="Kamau A.A."/>
            <person name="Ba Alawi W."/>
            <person name="Kalkatawi M."/>
            <person name="Stingl U."/>
            <person name="Bajic V.B."/>
        </authorList>
    </citation>
    <scope>NUCLEOTIDE SEQUENCE [LARGE SCALE GENOMIC DNA]</scope>
    <source>
        <strain evidence="2 3">E1L3A</strain>
    </source>
</reference>
<dbReference type="AlphaFoldDB" id="U2ENK0"/>
<feature type="compositionally biased region" description="Polar residues" evidence="1">
    <location>
        <begin position="38"/>
        <end position="56"/>
    </location>
</feature>
<evidence type="ECO:0000313" key="3">
    <source>
        <dbReference type="Proteomes" id="UP000006242"/>
    </source>
</evidence>